<evidence type="ECO:0000313" key="4">
    <source>
        <dbReference type="Proteomes" id="UP000013200"/>
    </source>
</evidence>
<feature type="domain" description="Mrr-like" evidence="1">
    <location>
        <begin position="38"/>
        <end position="120"/>
    </location>
</feature>
<dbReference type="InterPro" id="IPR039442">
    <property type="entry name" value="Mrr-like_dom"/>
</dbReference>
<dbReference type="Proteomes" id="UP000652691">
    <property type="component" value="Unassembled WGS sequence"/>
</dbReference>
<reference evidence="2 4" key="1">
    <citation type="submission" date="2013-02" db="EMBL/GenBank/DDBJ databases">
        <title>The Genome Sequence of Acinetobacter sp. NIPH 3623.</title>
        <authorList>
            <consortium name="The Broad Institute Genome Sequencing Platform"/>
            <consortium name="The Broad Institute Genome Sequencing Center for Infectious Disease"/>
            <person name="Cerqueira G."/>
            <person name="Feldgarden M."/>
            <person name="Courvalin P."/>
            <person name="Perichon B."/>
            <person name="Grillot-Courvalin C."/>
            <person name="Clermont D."/>
            <person name="Rocha E."/>
            <person name="Yoon E.-J."/>
            <person name="Nemec A."/>
            <person name="Walker B."/>
            <person name="Young S.K."/>
            <person name="Zeng Q."/>
            <person name="Gargeya S."/>
            <person name="Fitzgerald M."/>
            <person name="Haas B."/>
            <person name="Abouelleil A."/>
            <person name="Alvarado L."/>
            <person name="Arachchi H.M."/>
            <person name="Berlin A.M."/>
            <person name="Chapman S.B."/>
            <person name="Dewar J."/>
            <person name="Goldberg J."/>
            <person name="Griggs A."/>
            <person name="Gujja S."/>
            <person name="Hansen M."/>
            <person name="Howarth C."/>
            <person name="Imamovic A."/>
            <person name="Larimer J."/>
            <person name="McCowan C."/>
            <person name="Murphy C."/>
            <person name="Neiman D."/>
            <person name="Pearson M."/>
            <person name="Priest M."/>
            <person name="Roberts A."/>
            <person name="Saif S."/>
            <person name="Shea T."/>
            <person name="Sisk P."/>
            <person name="Sykes S."/>
            <person name="Wortman J."/>
            <person name="Nusbaum C."/>
            <person name="Birren B."/>
        </authorList>
    </citation>
    <scope>NUCLEOTIDE SEQUENCE [LARGE SCALE GENOMIC DNA]</scope>
    <source>
        <strain evidence="2 4">NIPH 3623</strain>
    </source>
</reference>
<evidence type="ECO:0000313" key="5">
    <source>
        <dbReference type="Proteomes" id="UP000652691"/>
    </source>
</evidence>
<dbReference type="Proteomes" id="UP000013200">
    <property type="component" value="Unassembled WGS sequence"/>
</dbReference>
<dbReference type="Pfam" id="PF13156">
    <property type="entry name" value="Mrr_cat_2"/>
    <property type="match status" value="1"/>
</dbReference>
<evidence type="ECO:0000313" key="3">
    <source>
        <dbReference type="EMBL" id="GGH41141.1"/>
    </source>
</evidence>
<evidence type="ECO:0000313" key="2">
    <source>
        <dbReference type="EMBL" id="ENX39747.1"/>
    </source>
</evidence>
<dbReference type="EMBL" id="APSA01000004">
    <property type="protein sequence ID" value="ENX39747.1"/>
    <property type="molecule type" value="Genomic_DNA"/>
</dbReference>
<dbReference type="RefSeq" id="WP_005283609.1">
    <property type="nucleotide sequence ID" value="NZ_BMDA01000004.1"/>
</dbReference>
<reference evidence="3 5" key="2">
    <citation type="journal article" date="2014" name="Int. J. Syst. Evol. Microbiol.">
        <title>Complete genome sequence of Corynebacterium casei LMG S-19264T (=DSM 44701T), isolated from a smear-ripened cheese.</title>
        <authorList>
            <consortium name="US DOE Joint Genome Institute (JGI-PGF)"/>
            <person name="Walter F."/>
            <person name="Albersmeier A."/>
            <person name="Kalinowski J."/>
            <person name="Ruckert C."/>
        </authorList>
    </citation>
    <scope>NUCLEOTIDE SEQUENCE [LARGE SCALE GENOMIC DNA]</scope>
    <source>
        <strain evidence="3 5">CCM 8635</strain>
    </source>
</reference>
<accession>N9RKN5</accession>
<dbReference type="EMBL" id="BMDA01000004">
    <property type="protein sequence ID" value="GGH41141.1"/>
    <property type="molecule type" value="Genomic_DNA"/>
</dbReference>
<proteinExistence type="predicted"/>
<comment type="caution">
    <text evidence="2">The sequence shown here is derived from an EMBL/GenBank/DDBJ whole genome shotgun (WGS) entry which is preliminary data.</text>
</comment>
<sequence length="646" mass="76517">MKDILPIGTPTLPFSELESQKFEILCTEILKRDPTFIDVHHILGKGRQQEGIDICAKYRDESFGLIAIECKCWKNYNSTELKETLNKFIKENEIKRNIKTYLLIFSQDSIPMNIEKKIRDYQDIFKKNYDIELETWTGIDLTRKCQSHPDLIKKYFPTAISDMFECKWMAKVNFIENLHKALLNQDPKIRDLGESLLDHSFVNPESLESKYIHGNHFTYKNKWVEISAILPTTNYFGSAAITITAHDTHGTIITLDNKWLLKNFLGNDGQPINSKYRPFYQGGVYQKEDQHIIDFKNCRFHLPLEAVEEISKAADILTHYYITAFENIEKLWSAKYFPFISKYKNEIQIGLCAIDTEMWDQIQEFIHAHDIDKGDSDWHIFYAHHAYLQVHSPRNTKELNTGFHGTFFAHNIDGINFSNEITLVWQKPYNHNDTISDKDWWSCEKAYTWITEKLIPKVIDWQIEKQLTGPLVKIIRSKSVTNKTKSYWDRYKPFRDIRKKALLDFNHFRELELIDVISRLQYFYICSESNRAYFDKKEISQLYRALISLIRHGRGYFPYLNSKLSFGSRDCSNINELIDYLNKKIEVESFLMNNNEIELIFRAMLEAIRDTDDWLTHQQKEEIYSALQPFMSFYDYTNSIERYSEF</sequence>
<dbReference type="HOGENOM" id="CLU_029017_0_0_6"/>
<dbReference type="PATRIC" id="fig|1217698.3.peg.1185"/>
<keyword evidence="4" id="KW-1185">Reference proteome</keyword>
<evidence type="ECO:0000259" key="1">
    <source>
        <dbReference type="Pfam" id="PF13156"/>
    </source>
</evidence>
<reference evidence="3" key="3">
    <citation type="submission" date="2024-03" db="EMBL/GenBank/DDBJ databases">
        <authorList>
            <person name="Sun Q."/>
            <person name="Sedlacek I."/>
        </authorList>
    </citation>
    <scope>NUCLEOTIDE SEQUENCE</scope>
    <source>
        <strain evidence="3">CCM 8635</strain>
    </source>
</reference>
<organism evidence="2 4">
    <name type="scientific">Acinetobacter courvalinii</name>
    <dbReference type="NCBI Taxonomy" id="280147"/>
    <lineage>
        <taxon>Bacteria</taxon>
        <taxon>Pseudomonadati</taxon>
        <taxon>Pseudomonadota</taxon>
        <taxon>Gammaproteobacteria</taxon>
        <taxon>Moraxellales</taxon>
        <taxon>Moraxellaceae</taxon>
        <taxon>Acinetobacter</taxon>
    </lineage>
</organism>
<name>N9RKN5_9GAMM</name>
<gene>
    <name evidence="2" type="ORF">F888_01233</name>
    <name evidence="3" type="ORF">GCM10007354_28160</name>
</gene>
<dbReference type="GeneID" id="80105408"/>
<protein>
    <recommendedName>
        <fullName evidence="1">Mrr-like domain-containing protein</fullName>
    </recommendedName>
</protein>
<dbReference type="AlphaFoldDB" id="N9RKN5"/>